<dbReference type="EMBL" id="JAOYFB010000037">
    <property type="protein sequence ID" value="KAK4022166.1"/>
    <property type="molecule type" value="Genomic_DNA"/>
</dbReference>
<organism evidence="1 2">
    <name type="scientific">Daphnia magna</name>
    <dbReference type="NCBI Taxonomy" id="35525"/>
    <lineage>
        <taxon>Eukaryota</taxon>
        <taxon>Metazoa</taxon>
        <taxon>Ecdysozoa</taxon>
        <taxon>Arthropoda</taxon>
        <taxon>Crustacea</taxon>
        <taxon>Branchiopoda</taxon>
        <taxon>Diplostraca</taxon>
        <taxon>Cladocera</taxon>
        <taxon>Anomopoda</taxon>
        <taxon>Daphniidae</taxon>
        <taxon>Daphnia</taxon>
    </lineage>
</organism>
<accession>A0ABR0AAM0</accession>
<proteinExistence type="predicted"/>
<comment type="caution">
    <text evidence="1">The sequence shown here is derived from an EMBL/GenBank/DDBJ whole genome shotgun (WGS) entry which is preliminary data.</text>
</comment>
<evidence type="ECO:0000313" key="1">
    <source>
        <dbReference type="EMBL" id="KAK4022166.1"/>
    </source>
</evidence>
<protein>
    <submittedName>
        <fullName evidence="1">Uncharacterized protein</fullName>
    </submittedName>
</protein>
<dbReference type="Proteomes" id="UP001234178">
    <property type="component" value="Unassembled WGS sequence"/>
</dbReference>
<evidence type="ECO:0000313" key="2">
    <source>
        <dbReference type="Proteomes" id="UP001234178"/>
    </source>
</evidence>
<keyword evidence="2" id="KW-1185">Reference proteome</keyword>
<reference evidence="1 2" key="1">
    <citation type="journal article" date="2023" name="Nucleic Acids Res.">
        <title>The hologenome of Daphnia magna reveals possible DNA methylation and microbiome-mediated evolution of the host genome.</title>
        <authorList>
            <person name="Chaturvedi A."/>
            <person name="Li X."/>
            <person name="Dhandapani V."/>
            <person name="Marshall H."/>
            <person name="Kissane S."/>
            <person name="Cuenca-Cambronero M."/>
            <person name="Asole G."/>
            <person name="Calvet F."/>
            <person name="Ruiz-Romero M."/>
            <person name="Marangio P."/>
            <person name="Guigo R."/>
            <person name="Rago D."/>
            <person name="Mirbahai L."/>
            <person name="Eastwood N."/>
            <person name="Colbourne J.K."/>
            <person name="Zhou J."/>
            <person name="Mallon E."/>
            <person name="Orsini L."/>
        </authorList>
    </citation>
    <scope>NUCLEOTIDE SEQUENCE [LARGE SCALE GENOMIC DNA]</scope>
    <source>
        <strain evidence="1">LRV0_1</strain>
    </source>
</reference>
<name>A0ABR0AAM0_9CRUS</name>
<sequence>MLASTLHVLRNAFSPRQTHGALLHLISRLFFFNAIYAELSECLVNKLASVIILFPFEVFGYTLLGKSNSIVPKRAHAPNLISQEMSDLLVPFPHDPPITQ</sequence>
<gene>
    <name evidence="1" type="ORF">OUZ56_007647</name>
</gene>